<feature type="domain" description="TIR" evidence="1">
    <location>
        <begin position="107"/>
        <end position="153"/>
    </location>
</feature>
<evidence type="ECO:0000259" key="1">
    <source>
        <dbReference type="Pfam" id="PF01582"/>
    </source>
</evidence>
<sequence>MRRRSDGFGAPSPQFINLSSHLGNYRMAGSSSSSSFLATSHAHQWKYDVILSFMGEDTCDNFISHPYAALFDKGIETLVDYQLRKRQEIAPSLLQTIQESHVAVINSEKVQKWKAGLTKAANLSGWDSKVIRTERELINQIVKHVLKILEQAMHCGLEHLVGINSGIEQIKKVLAIGSSDWGVWILGIWGMDGMGKTTIAEFILSQIYCQLRGSHKSGKSGQKNYILPWAIFNWTTLLQRYI</sequence>
<dbReference type="SUPFAM" id="SSF52200">
    <property type="entry name" value="Toll/Interleukin receptor TIR domain"/>
    <property type="match status" value="1"/>
</dbReference>
<dbReference type="PANTHER" id="PTHR11017">
    <property type="entry name" value="LEUCINE-RICH REPEAT-CONTAINING PROTEIN"/>
    <property type="match status" value="1"/>
</dbReference>
<feature type="domain" description="TIR" evidence="1">
    <location>
        <begin position="46"/>
        <end position="105"/>
    </location>
</feature>
<dbReference type="Gene3D" id="3.40.50.300">
    <property type="entry name" value="P-loop containing nucleotide triphosphate hydrolases"/>
    <property type="match status" value="1"/>
</dbReference>
<dbReference type="Gene3D" id="3.40.50.10140">
    <property type="entry name" value="Toll/interleukin-1 receptor homology (TIR) domain"/>
    <property type="match status" value="2"/>
</dbReference>
<organism evidence="2">
    <name type="scientific">Rhizophora mucronata</name>
    <name type="common">Asiatic mangrove</name>
    <dbReference type="NCBI Taxonomy" id="61149"/>
    <lineage>
        <taxon>Eukaryota</taxon>
        <taxon>Viridiplantae</taxon>
        <taxon>Streptophyta</taxon>
        <taxon>Embryophyta</taxon>
        <taxon>Tracheophyta</taxon>
        <taxon>Spermatophyta</taxon>
        <taxon>Magnoliopsida</taxon>
        <taxon>eudicotyledons</taxon>
        <taxon>Gunneridae</taxon>
        <taxon>Pentapetalae</taxon>
        <taxon>rosids</taxon>
        <taxon>fabids</taxon>
        <taxon>Malpighiales</taxon>
        <taxon>Rhizophoraceae</taxon>
        <taxon>Rhizophora</taxon>
    </lineage>
</organism>
<dbReference type="InterPro" id="IPR035897">
    <property type="entry name" value="Toll_tir_struct_dom_sf"/>
</dbReference>
<dbReference type="Pfam" id="PF01582">
    <property type="entry name" value="TIR"/>
    <property type="match status" value="2"/>
</dbReference>
<protein>
    <submittedName>
        <fullName evidence="2">Leucine-rich repeat-containing protein</fullName>
    </submittedName>
</protein>
<reference evidence="2" key="1">
    <citation type="submission" date="2018-02" db="EMBL/GenBank/DDBJ databases">
        <title>Rhizophora mucronata_Transcriptome.</title>
        <authorList>
            <person name="Meera S.P."/>
            <person name="Sreeshan A."/>
            <person name="Augustine A."/>
        </authorList>
    </citation>
    <scope>NUCLEOTIDE SEQUENCE</scope>
    <source>
        <tissue evidence="2">Leaf</tissue>
    </source>
</reference>
<dbReference type="GO" id="GO:0007165">
    <property type="term" value="P:signal transduction"/>
    <property type="evidence" value="ECO:0007669"/>
    <property type="project" value="InterPro"/>
</dbReference>
<proteinExistence type="predicted"/>
<dbReference type="SUPFAM" id="SSF52540">
    <property type="entry name" value="P-loop containing nucleoside triphosphate hydrolases"/>
    <property type="match status" value="1"/>
</dbReference>
<accession>A0A2P2QLX1</accession>
<evidence type="ECO:0000313" key="2">
    <source>
        <dbReference type="EMBL" id="MBX67974.1"/>
    </source>
</evidence>
<dbReference type="InterPro" id="IPR044974">
    <property type="entry name" value="Disease_R_plants"/>
</dbReference>
<dbReference type="GO" id="GO:0006952">
    <property type="term" value="P:defense response"/>
    <property type="evidence" value="ECO:0007669"/>
    <property type="project" value="InterPro"/>
</dbReference>
<dbReference type="PANTHER" id="PTHR11017:SF574">
    <property type="entry name" value="ADP-RIBOSYL CYCLASE_CYCLIC ADP-RIBOSE HYDROLASE"/>
    <property type="match status" value="1"/>
</dbReference>
<dbReference type="EMBL" id="GGEC01087490">
    <property type="protein sequence ID" value="MBX67974.1"/>
    <property type="molecule type" value="Transcribed_RNA"/>
</dbReference>
<dbReference type="AlphaFoldDB" id="A0A2P2QLX1"/>
<name>A0A2P2QLX1_RHIMU</name>
<dbReference type="InterPro" id="IPR000157">
    <property type="entry name" value="TIR_dom"/>
</dbReference>
<dbReference type="InterPro" id="IPR027417">
    <property type="entry name" value="P-loop_NTPase"/>
</dbReference>